<reference evidence="6" key="2">
    <citation type="submission" date="2020-02" db="EMBL/GenBank/DDBJ databases">
        <authorList>
            <person name="Matsumoto Y."/>
            <person name="Motooka D."/>
            <person name="Nakamura S."/>
        </authorList>
    </citation>
    <scope>NUCLEOTIDE SEQUENCE</scope>
    <source>
        <strain evidence="6">JCM 13671</strain>
    </source>
</reference>
<keyword evidence="3" id="KW-0812">Transmembrane</keyword>
<dbReference type="RefSeq" id="WP_085152657.1">
    <property type="nucleotide sequence ID" value="NZ_AP022612.1"/>
</dbReference>
<name>A0A7I7XY61_9MYCO</name>
<keyword evidence="5" id="KW-0472">Membrane</keyword>
<evidence type="ECO:0000256" key="3">
    <source>
        <dbReference type="ARBA" id="ARBA00022692"/>
    </source>
</evidence>
<evidence type="ECO:0000256" key="4">
    <source>
        <dbReference type="ARBA" id="ARBA00022989"/>
    </source>
</evidence>
<evidence type="ECO:0000256" key="1">
    <source>
        <dbReference type="ARBA" id="ARBA00004236"/>
    </source>
</evidence>
<keyword evidence="4" id="KW-1133">Transmembrane helix</keyword>
<dbReference type="Proteomes" id="UP000466931">
    <property type="component" value="Chromosome"/>
</dbReference>
<reference evidence="6" key="1">
    <citation type="journal article" date="2019" name="Emerg. Microbes Infect.">
        <title>Comprehensive subspecies identification of 175 nontuberculous mycobacteria species based on 7547 genomic profiles.</title>
        <authorList>
            <person name="Matsumoto Y."/>
            <person name="Kinjo T."/>
            <person name="Motooka D."/>
            <person name="Nabeya D."/>
            <person name="Jung N."/>
            <person name="Uechi K."/>
            <person name="Horii T."/>
            <person name="Iida T."/>
            <person name="Fujita J."/>
            <person name="Nakamura S."/>
        </authorList>
    </citation>
    <scope>NUCLEOTIDE SEQUENCE [LARGE SCALE GENOMIC DNA]</scope>
    <source>
        <strain evidence="6">JCM 13671</strain>
    </source>
</reference>
<accession>A0A7I7XY61</accession>
<evidence type="ECO:0000313" key="6">
    <source>
        <dbReference type="EMBL" id="BBZ34278.1"/>
    </source>
</evidence>
<comment type="subcellular location">
    <subcellularLocation>
        <location evidence="1">Cell membrane</location>
    </subcellularLocation>
</comment>
<sequence length="112" mass="11632">MTGRRFWIVFALAIVAVAGGVSYFASSSPDGLDATTLRGCEVVEVDGVEELTGDCIAQHASDHQLSASPLADYTIFGHEYSGGLAGVLGVVVVAGVAFGAFRLIARQRATKD</sequence>
<evidence type="ECO:0000256" key="2">
    <source>
        <dbReference type="ARBA" id="ARBA00022475"/>
    </source>
</evidence>
<gene>
    <name evidence="6" type="ORF">MCNF_28830</name>
</gene>
<keyword evidence="7" id="KW-1185">Reference proteome</keyword>
<dbReference type="EMBL" id="AP022612">
    <property type="protein sequence ID" value="BBZ34278.1"/>
    <property type="molecule type" value="Genomic_DNA"/>
</dbReference>
<dbReference type="Pfam" id="PF13190">
    <property type="entry name" value="PDGLE"/>
    <property type="match status" value="1"/>
</dbReference>
<evidence type="ECO:0000313" key="7">
    <source>
        <dbReference type="Proteomes" id="UP000466931"/>
    </source>
</evidence>
<dbReference type="InterPro" id="IPR025937">
    <property type="entry name" value="PDGLE_dom"/>
</dbReference>
<dbReference type="GO" id="GO:0005886">
    <property type="term" value="C:plasma membrane"/>
    <property type="evidence" value="ECO:0007669"/>
    <property type="project" value="UniProtKB-SubCell"/>
</dbReference>
<dbReference type="OrthoDB" id="4843785at2"/>
<protein>
    <submittedName>
        <fullName evidence="6">Membrane protein</fullName>
    </submittedName>
</protein>
<proteinExistence type="predicted"/>
<dbReference type="AlphaFoldDB" id="A0A7I7XY61"/>
<keyword evidence="2" id="KW-1003">Cell membrane</keyword>
<organism evidence="6 7">
    <name type="scientific">Mycolicibacterium confluentis</name>
    <dbReference type="NCBI Taxonomy" id="28047"/>
    <lineage>
        <taxon>Bacteria</taxon>
        <taxon>Bacillati</taxon>
        <taxon>Actinomycetota</taxon>
        <taxon>Actinomycetes</taxon>
        <taxon>Mycobacteriales</taxon>
        <taxon>Mycobacteriaceae</taxon>
        <taxon>Mycolicibacterium</taxon>
    </lineage>
</organism>
<evidence type="ECO:0000256" key="5">
    <source>
        <dbReference type="ARBA" id="ARBA00023136"/>
    </source>
</evidence>